<dbReference type="SMART" id="SM00326">
    <property type="entry name" value="SH3"/>
    <property type="match status" value="1"/>
</dbReference>
<dbReference type="InterPro" id="IPR001452">
    <property type="entry name" value="SH3_domain"/>
</dbReference>
<feature type="compositionally biased region" description="Basic and acidic residues" evidence="4">
    <location>
        <begin position="491"/>
        <end position="503"/>
    </location>
</feature>
<dbReference type="Gene3D" id="2.30.29.30">
    <property type="entry name" value="Pleckstrin-homology domain (PH domain)/Phosphotyrosine-binding domain (PTB)"/>
    <property type="match status" value="1"/>
</dbReference>
<dbReference type="Gene3D" id="1.10.150.50">
    <property type="entry name" value="Transcription Factor, Ets-1"/>
    <property type="match status" value="1"/>
</dbReference>
<feature type="region of interest" description="Disordered" evidence="4">
    <location>
        <begin position="649"/>
        <end position="718"/>
    </location>
</feature>
<dbReference type="AlphaFoldDB" id="A0AAV5RXN3"/>
<feature type="compositionally biased region" description="Pro residues" evidence="4">
    <location>
        <begin position="419"/>
        <end position="432"/>
    </location>
</feature>
<dbReference type="GO" id="GO:0005829">
    <property type="term" value="C:cytosol"/>
    <property type="evidence" value="ECO:0007669"/>
    <property type="project" value="GOC"/>
</dbReference>
<dbReference type="SUPFAM" id="SSF47769">
    <property type="entry name" value="SAM/Pointed domain"/>
    <property type="match status" value="1"/>
</dbReference>
<dbReference type="GO" id="GO:0005802">
    <property type="term" value="C:trans-Golgi network"/>
    <property type="evidence" value="ECO:0007669"/>
    <property type="project" value="TreeGrafter"/>
</dbReference>
<evidence type="ECO:0000313" key="9">
    <source>
        <dbReference type="Proteomes" id="UP001377567"/>
    </source>
</evidence>
<feature type="compositionally biased region" description="Basic and acidic residues" evidence="4">
    <location>
        <begin position="685"/>
        <end position="716"/>
    </location>
</feature>
<dbReference type="PANTHER" id="PTHR22902:SF27">
    <property type="entry name" value="PLECKSTRIN HOMOLOGY DOMAIN-CONTAINING FAMILY A MEMBER 3"/>
    <property type="match status" value="1"/>
</dbReference>
<feature type="compositionally biased region" description="Polar residues" evidence="4">
    <location>
        <begin position="959"/>
        <end position="974"/>
    </location>
</feature>
<evidence type="ECO:0000256" key="1">
    <source>
        <dbReference type="ARBA" id="ARBA00022443"/>
    </source>
</evidence>
<dbReference type="SMART" id="SM00233">
    <property type="entry name" value="PH"/>
    <property type="match status" value="1"/>
</dbReference>
<keyword evidence="9" id="KW-1185">Reference proteome</keyword>
<feature type="compositionally biased region" description="Polar residues" evidence="4">
    <location>
        <begin position="372"/>
        <end position="382"/>
    </location>
</feature>
<dbReference type="GO" id="GO:0001881">
    <property type="term" value="P:receptor recycling"/>
    <property type="evidence" value="ECO:0007669"/>
    <property type="project" value="TreeGrafter"/>
</dbReference>
<dbReference type="Proteomes" id="UP001377567">
    <property type="component" value="Unassembled WGS sequence"/>
</dbReference>
<protein>
    <submittedName>
        <fullName evidence="8">Boi2 protein</fullName>
    </submittedName>
</protein>
<dbReference type="SUPFAM" id="SSF50729">
    <property type="entry name" value="PH domain-like"/>
    <property type="match status" value="1"/>
</dbReference>
<dbReference type="Pfam" id="PF00018">
    <property type="entry name" value="SH3_1"/>
    <property type="match status" value="1"/>
</dbReference>
<dbReference type="FunFam" id="2.30.30.40:FF:000259">
    <property type="entry name" value="Protein BOI2"/>
    <property type="match status" value="1"/>
</dbReference>
<dbReference type="GO" id="GO:0007032">
    <property type="term" value="P:endosome organization"/>
    <property type="evidence" value="ECO:0007669"/>
    <property type="project" value="TreeGrafter"/>
</dbReference>
<dbReference type="InterPro" id="IPR045188">
    <property type="entry name" value="Boi1/Boi2-like"/>
</dbReference>
<feature type="compositionally biased region" description="Polar residues" evidence="4">
    <location>
        <begin position="566"/>
        <end position="578"/>
    </location>
</feature>
<dbReference type="InterPro" id="IPR013761">
    <property type="entry name" value="SAM/pointed_sf"/>
</dbReference>
<dbReference type="SUPFAM" id="SSF50044">
    <property type="entry name" value="SH3-domain"/>
    <property type="match status" value="1"/>
</dbReference>
<sequence>MSGKLTSMLSKIDTSSIADVSKDSENSAVSNDSPRIFPIYICINEYSKRMEDELDMKPGDKIQVITDDREYNDGWYFGLNLRTKEEGLYPVVFTQEISTERKPTLMRAKSLKRMNSVTGLSDSNHSLVQSTADSSTDNVVGHSTNVGIPVDVHADAEGNRHVSVKSTMSDIDRALQDFQISDEELNSHKMENEGRVNSPEHSLANETIFSETTDLNVSEAPLKTQTHATETPSRAALASSSLDDINGKRDLNVLNARNWTPEEVTEYFIQAGFDVESASRFKQHKISGKILFELELSHLKELDVNSFGTRFEMFKEISALKEASEMTSDSSRQHGRALMPAAEVEQPFSKGQSQTISQSVDELAMRKENAMVTPQNRQSSVFINGKATTERDGQTVLSSPMDSKVTDPEIFASPRRAPKPPSYPSPAQPPKSPMVNRLASPLHAEDRSSQSPYHNIASHDSSEHLSGTPTSRTPYQRATRSGAFSPYSSRAIKEESDITDKRSSVIYSPPGKTEETEVPKATLTSDESHEQEVVGSRDIPGGENQDESNKKDLLKPDDDDDSSSDRPTSSIYATSSDHSMADDNVIINAGKNESSKRKSSVPKRSSSILSYLTPSKETPADRSLSVNTDVTKSNSLKVKKKGSFITSPFRQQFTENAGRASPTSPLAGESAIASPIEPPKTSKPVNDKRRSVSARETHPDDTVKDIMGDEHGKRSVSEAVKPKKLHALKTKAPLKKQTTSAFMEGLRNISVEDAMKTADYSGWMSKKGSGTMSTWKNRFFTLHGTRLSYFSSTADTRERGLIDITAHRVVPAREDDRFVSLYAASTGKGRYCFKLIPPAPGSKKGLTFTQPKIHYFAVDTKEEMRGWMATLIKTTIDIDKSVPVISSYSTPTVSLKKAKMLLADAREETRLREESLQADGEDAGQALWEEQQQKSSSHNKHKHSVAKKGDKSSDKSRDTPSLSINTSNVSTGNITTGSSGFASPYLLASGVLSPQLPNSPGFRKTESKEKKDADYFGSSTNLNDGGKL</sequence>
<dbReference type="Gene3D" id="2.30.30.40">
    <property type="entry name" value="SH3 Domains"/>
    <property type="match status" value="1"/>
</dbReference>
<feature type="compositionally biased region" description="Basic and acidic residues" evidence="4">
    <location>
        <begin position="947"/>
        <end position="958"/>
    </location>
</feature>
<feature type="domain" description="SAM" evidence="7">
    <location>
        <begin position="259"/>
        <end position="323"/>
    </location>
</feature>
<accession>A0AAV5RXN3</accession>
<feature type="region of interest" description="Disordered" evidence="4">
    <location>
        <begin position="120"/>
        <end position="139"/>
    </location>
</feature>
<dbReference type="InterPro" id="IPR036028">
    <property type="entry name" value="SH3-like_dom_sf"/>
</dbReference>
<feature type="compositionally biased region" description="Basic and acidic residues" evidence="4">
    <location>
        <begin position="1003"/>
        <end position="1014"/>
    </location>
</feature>
<name>A0AAV5RXN3_MAUHU</name>
<dbReference type="PANTHER" id="PTHR22902">
    <property type="entry name" value="SESQUIPEDALIAN"/>
    <property type="match status" value="1"/>
</dbReference>
<feature type="region of interest" description="Disordered" evidence="4">
    <location>
        <begin position="369"/>
        <end position="633"/>
    </location>
</feature>
<dbReference type="SMART" id="SM00454">
    <property type="entry name" value="SAM"/>
    <property type="match status" value="1"/>
</dbReference>
<dbReference type="InterPro" id="IPR011993">
    <property type="entry name" value="PH-like_dom_sf"/>
</dbReference>
<dbReference type="EMBL" id="BTGD01000005">
    <property type="protein sequence ID" value="GMM55466.1"/>
    <property type="molecule type" value="Genomic_DNA"/>
</dbReference>
<feature type="compositionally biased region" description="Polar residues" evidence="4">
    <location>
        <begin position="464"/>
        <end position="479"/>
    </location>
</feature>
<feature type="domain" description="PH" evidence="6">
    <location>
        <begin position="757"/>
        <end position="876"/>
    </location>
</feature>
<dbReference type="InterPro" id="IPR001849">
    <property type="entry name" value="PH_domain"/>
</dbReference>
<evidence type="ECO:0000259" key="5">
    <source>
        <dbReference type="PROSITE" id="PS50002"/>
    </source>
</evidence>
<dbReference type="PROSITE" id="PS50105">
    <property type="entry name" value="SAM_DOMAIN"/>
    <property type="match status" value="1"/>
</dbReference>
<proteinExistence type="predicted"/>
<organism evidence="8 9">
    <name type="scientific">Maudiozyma humilis</name>
    <name type="common">Sour dough yeast</name>
    <name type="synonym">Kazachstania humilis</name>
    <dbReference type="NCBI Taxonomy" id="51915"/>
    <lineage>
        <taxon>Eukaryota</taxon>
        <taxon>Fungi</taxon>
        <taxon>Dikarya</taxon>
        <taxon>Ascomycota</taxon>
        <taxon>Saccharomycotina</taxon>
        <taxon>Saccharomycetes</taxon>
        <taxon>Saccharomycetales</taxon>
        <taxon>Saccharomycetaceae</taxon>
        <taxon>Maudiozyma</taxon>
    </lineage>
</organism>
<dbReference type="GO" id="GO:0042147">
    <property type="term" value="P:retrograde transport, endosome to Golgi"/>
    <property type="evidence" value="ECO:0007669"/>
    <property type="project" value="TreeGrafter"/>
</dbReference>
<dbReference type="CDD" id="cd13316">
    <property type="entry name" value="PH_Boi"/>
    <property type="match status" value="1"/>
</dbReference>
<feature type="region of interest" description="Disordered" evidence="4">
    <location>
        <begin position="929"/>
        <end position="974"/>
    </location>
</feature>
<dbReference type="PROSITE" id="PS50002">
    <property type="entry name" value="SH3"/>
    <property type="match status" value="1"/>
</dbReference>
<feature type="compositionally biased region" description="Basic and acidic residues" evidence="4">
    <location>
        <begin position="547"/>
        <end position="556"/>
    </location>
</feature>
<dbReference type="CDD" id="cd11886">
    <property type="entry name" value="SH3_BOI"/>
    <property type="match status" value="1"/>
</dbReference>
<dbReference type="CDD" id="cd09535">
    <property type="entry name" value="SAM_BOI-like_fungal"/>
    <property type="match status" value="1"/>
</dbReference>
<keyword evidence="2" id="KW-0597">Phosphoprotein</keyword>
<keyword evidence="1 3" id="KW-0728">SH3 domain</keyword>
<feature type="domain" description="SH3" evidence="5">
    <location>
        <begin position="35"/>
        <end position="99"/>
    </location>
</feature>
<evidence type="ECO:0000256" key="2">
    <source>
        <dbReference type="ARBA" id="ARBA00022553"/>
    </source>
</evidence>
<dbReference type="InterPro" id="IPR035551">
    <property type="entry name" value="Boi1/2_SH3"/>
</dbReference>
<dbReference type="GO" id="GO:0055037">
    <property type="term" value="C:recycling endosome"/>
    <property type="evidence" value="ECO:0007669"/>
    <property type="project" value="TreeGrafter"/>
</dbReference>
<dbReference type="Pfam" id="PF07647">
    <property type="entry name" value="SAM_2"/>
    <property type="match status" value="1"/>
</dbReference>
<feature type="region of interest" description="Disordered" evidence="4">
    <location>
        <begin position="992"/>
        <end position="1028"/>
    </location>
</feature>
<reference evidence="8 9" key="1">
    <citation type="journal article" date="2023" name="Elife">
        <title>Identification of key yeast species and microbe-microbe interactions impacting larval growth of Drosophila in the wild.</title>
        <authorList>
            <person name="Mure A."/>
            <person name="Sugiura Y."/>
            <person name="Maeda R."/>
            <person name="Honda K."/>
            <person name="Sakurai N."/>
            <person name="Takahashi Y."/>
            <person name="Watada M."/>
            <person name="Katoh T."/>
            <person name="Gotoh A."/>
            <person name="Gotoh Y."/>
            <person name="Taniguchi I."/>
            <person name="Nakamura K."/>
            <person name="Hayashi T."/>
            <person name="Katayama T."/>
            <person name="Uemura T."/>
            <person name="Hattori Y."/>
        </authorList>
    </citation>
    <scope>NUCLEOTIDE SEQUENCE [LARGE SCALE GENOMIC DNA]</scope>
    <source>
        <strain evidence="8 9">KH-74</strain>
    </source>
</reference>
<evidence type="ECO:0000259" key="6">
    <source>
        <dbReference type="PROSITE" id="PS50003"/>
    </source>
</evidence>
<dbReference type="FunFam" id="2.30.29.30:FF:000230">
    <property type="entry name" value="Polarized growth protein (Boi2)"/>
    <property type="match status" value="1"/>
</dbReference>
<evidence type="ECO:0000259" key="7">
    <source>
        <dbReference type="PROSITE" id="PS50105"/>
    </source>
</evidence>
<dbReference type="PROSITE" id="PS50003">
    <property type="entry name" value="PH_DOMAIN"/>
    <property type="match status" value="1"/>
</dbReference>
<feature type="compositionally biased region" description="Polar residues" evidence="4">
    <location>
        <begin position="1017"/>
        <end position="1028"/>
    </location>
</feature>
<dbReference type="Pfam" id="PF00169">
    <property type="entry name" value="PH"/>
    <property type="match status" value="1"/>
</dbReference>
<dbReference type="GO" id="GO:0005769">
    <property type="term" value="C:early endosome"/>
    <property type="evidence" value="ECO:0007669"/>
    <property type="project" value="TreeGrafter"/>
</dbReference>
<evidence type="ECO:0000256" key="3">
    <source>
        <dbReference type="PROSITE-ProRule" id="PRU00192"/>
    </source>
</evidence>
<feature type="compositionally biased region" description="Basic residues" evidence="4">
    <location>
        <begin position="937"/>
        <end position="946"/>
    </location>
</feature>
<comment type="caution">
    <text evidence="8">The sequence shown here is derived from an EMBL/GenBank/DDBJ whole genome shotgun (WGS) entry which is preliminary data.</text>
</comment>
<gene>
    <name evidence="8" type="ORF">DAKH74_020820</name>
</gene>
<evidence type="ECO:0000313" key="8">
    <source>
        <dbReference type="EMBL" id="GMM55466.1"/>
    </source>
</evidence>
<feature type="compositionally biased region" description="Polar residues" evidence="4">
    <location>
        <begin position="624"/>
        <end position="633"/>
    </location>
</feature>
<evidence type="ECO:0000256" key="4">
    <source>
        <dbReference type="SAM" id="MobiDB-lite"/>
    </source>
</evidence>
<dbReference type="InterPro" id="IPR001660">
    <property type="entry name" value="SAM"/>
</dbReference>